<comment type="similarity">
    <text evidence="1">Belongs to the short-chain dehydrogenases/reductases (SDR) family.</text>
</comment>
<accession>A0A9X1II47</accession>
<dbReference type="AlphaFoldDB" id="A0A9X1II47"/>
<dbReference type="SUPFAM" id="SSF51735">
    <property type="entry name" value="NAD(P)-binding Rossmann-fold domains"/>
    <property type="match status" value="1"/>
</dbReference>
<evidence type="ECO:0000313" key="2">
    <source>
        <dbReference type="EMBL" id="MCB4825030.1"/>
    </source>
</evidence>
<dbReference type="EMBL" id="JAJAQI010000061">
    <property type="protein sequence ID" value="MCB4825030.1"/>
    <property type="molecule type" value="Genomic_DNA"/>
</dbReference>
<dbReference type="InterPro" id="IPR036291">
    <property type="entry name" value="NAD(P)-bd_dom_sf"/>
</dbReference>
<sequence length="115" mass="12251">MGWPSPSFPRSSIQGLTRAMAKEWGRYKVNVNAVAFGLIMTRLTEAPAHGGATIDISGREIPVGVRPEVLQTAEKLIPLGRGGRPEEAAGSVYLFCIPESNYVTGQTLVVSGGRP</sequence>
<dbReference type="InterPro" id="IPR002347">
    <property type="entry name" value="SDR_fam"/>
</dbReference>
<comment type="caution">
    <text evidence="2">The sequence shown here is derived from an EMBL/GenBank/DDBJ whole genome shotgun (WGS) entry which is preliminary data.</text>
</comment>
<dbReference type="PANTHER" id="PTHR42760">
    <property type="entry name" value="SHORT-CHAIN DEHYDROGENASES/REDUCTASES FAMILY MEMBER"/>
    <property type="match status" value="1"/>
</dbReference>
<keyword evidence="3" id="KW-1185">Reference proteome</keyword>
<organism evidence="2 3">
    <name type="scientific">Roseicella aerolata</name>
    <dbReference type="NCBI Taxonomy" id="2883479"/>
    <lineage>
        <taxon>Bacteria</taxon>
        <taxon>Pseudomonadati</taxon>
        <taxon>Pseudomonadota</taxon>
        <taxon>Alphaproteobacteria</taxon>
        <taxon>Acetobacterales</taxon>
        <taxon>Roseomonadaceae</taxon>
        <taxon>Roseicella</taxon>
    </lineage>
</organism>
<reference evidence="2" key="1">
    <citation type="submission" date="2021-10" db="EMBL/GenBank/DDBJ databases">
        <title>Roseicella aerolatum sp. nov., isolated from aerosols of e-waste dismantling site.</title>
        <authorList>
            <person name="Qin T."/>
        </authorList>
    </citation>
    <scope>NUCLEOTIDE SEQUENCE</scope>
    <source>
        <strain evidence="2">GB24</strain>
    </source>
</reference>
<gene>
    <name evidence="2" type="ORF">LHA35_25215</name>
</gene>
<dbReference type="PRINTS" id="PR00081">
    <property type="entry name" value="GDHRDH"/>
</dbReference>
<dbReference type="GO" id="GO:0016616">
    <property type="term" value="F:oxidoreductase activity, acting on the CH-OH group of donors, NAD or NADP as acceptor"/>
    <property type="evidence" value="ECO:0007669"/>
    <property type="project" value="TreeGrafter"/>
</dbReference>
<protein>
    <submittedName>
        <fullName evidence="2">SDR family oxidoreductase</fullName>
    </submittedName>
</protein>
<evidence type="ECO:0000256" key="1">
    <source>
        <dbReference type="ARBA" id="ARBA00006484"/>
    </source>
</evidence>
<proteinExistence type="inferred from homology"/>
<dbReference type="Proteomes" id="UP001139311">
    <property type="component" value="Unassembled WGS sequence"/>
</dbReference>
<evidence type="ECO:0000313" key="3">
    <source>
        <dbReference type="Proteomes" id="UP001139311"/>
    </source>
</evidence>
<name>A0A9X1II47_9PROT</name>
<dbReference type="Pfam" id="PF13561">
    <property type="entry name" value="adh_short_C2"/>
    <property type="match status" value="1"/>
</dbReference>
<dbReference type="Gene3D" id="3.40.50.720">
    <property type="entry name" value="NAD(P)-binding Rossmann-like Domain"/>
    <property type="match status" value="1"/>
</dbReference>